<evidence type="ECO:0000313" key="2">
    <source>
        <dbReference type="EMBL" id="KAL1883229.1"/>
    </source>
</evidence>
<evidence type="ECO:0000256" key="1">
    <source>
        <dbReference type="SAM" id="MobiDB-lite"/>
    </source>
</evidence>
<feature type="compositionally biased region" description="Low complexity" evidence="1">
    <location>
        <begin position="57"/>
        <end position="68"/>
    </location>
</feature>
<feature type="compositionally biased region" description="Basic and acidic residues" evidence="1">
    <location>
        <begin position="43"/>
        <end position="56"/>
    </location>
</feature>
<organism evidence="2 3">
    <name type="scientific">Diaporthe australafricana</name>
    <dbReference type="NCBI Taxonomy" id="127596"/>
    <lineage>
        <taxon>Eukaryota</taxon>
        <taxon>Fungi</taxon>
        <taxon>Dikarya</taxon>
        <taxon>Ascomycota</taxon>
        <taxon>Pezizomycotina</taxon>
        <taxon>Sordariomycetes</taxon>
        <taxon>Sordariomycetidae</taxon>
        <taxon>Diaporthales</taxon>
        <taxon>Diaporthaceae</taxon>
        <taxon>Diaporthe</taxon>
    </lineage>
</organism>
<evidence type="ECO:0000313" key="3">
    <source>
        <dbReference type="Proteomes" id="UP001583177"/>
    </source>
</evidence>
<dbReference type="EMBL" id="JAWRVE010000002">
    <property type="protein sequence ID" value="KAL1883229.1"/>
    <property type="molecule type" value="Genomic_DNA"/>
</dbReference>
<feature type="region of interest" description="Disordered" evidence="1">
    <location>
        <begin position="1"/>
        <end position="79"/>
    </location>
</feature>
<proteinExistence type="predicted"/>
<protein>
    <submittedName>
        <fullName evidence="2">Uncharacterized protein</fullName>
    </submittedName>
</protein>
<comment type="caution">
    <text evidence="2">The sequence shown here is derived from an EMBL/GenBank/DDBJ whole genome shotgun (WGS) entry which is preliminary data.</text>
</comment>
<reference evidence="2 3" key="1">
    <citation type="journal article" date="2024" name="IMA Fungus">
        <title>IMA Genome - F19 : A genome assembly and annotation guide to empower mycologists, including annotated draft genome sequences of Ceratocystis pirilliformis, Diaporthe australafricana, Fusarium ophioides, Paecilomyces lecythidis, and Sporothrix stenoceras.</title>
        <authorList>
            <person name="Aylward J."/>
            <person name="Wilson A.M."/>
            <person name="Visagie C.M."/>
            <person name="Spraker J."/>
            <person name="Barnes I."/>
            <person name="Buitendag C."/>
            <person name="Ceriani C."/>
            <person name="Del Mar Angel L."/>
            <person name="du Plessis D."/>
            <person name="Fuchs T."/>
            <person name="Gasser K."/>
            <person name="Kramer D."/>
            <person name="Li W."/>
            <person name="Munsamy K."/>
            <person name="Piso A."/>
            <person name="Price J.L."/>
            <person name="Sonnekus B."/>
            <person name="Thomas C."/>
            <person name="van der Nest A."/>
            <person name="van Dijk A."/>
            <person name="van Heerden A."/>
            <person name="van Vuuren N."/>
            <person name="Yilmaz N."/>
            <person name="Duong T.A."/>
            <person name="van der Merwe N.A."/>
            <person name="Wingfield M.J."/>
            <person name="Wingfield B.D."/>
        </authorList>
    </citation>
    <scope>NUCLEOTIDE SEQUENCE [LARGE SCALE GENOMIC DNA]</scope>
    <source>
        <strain evidence="2 3">CMW 18300</strain>
    </source>
</reference>
<feature type="compositionally biased region" description="Acidic residues" evidence="1">
    <location>
        <begin position="29"/>
        <end position="42"/>
    </location>
</feature>
<accession>A0ABR3Y5D5</accession>
<sequence length="79" mass="8447">MSELGSNSDTELKHNDTIDDLVQPRSNTVDDDDDDKDEEEGDDKVPDKTNDPDAKKASAGPSEAEGASKQGIKDTVVSI</sequence>
<name>A0ABR3Y5D5_9PEZI</name>
<gene>
    <name evidence="2" type="ORF">Daus18300_000287</name>
</gene>
<dbReference type="Proteomes" id="UP001583177">
    <property type="component" value="Unassembled WGS sequence"/>
</dbReference>
<keyword evidence="3" id="KW-1185">Reference proteome</keyword>